<feature type="transmembrane region" description="Helical" evidence="2">
    <location>
        <begin position="465"/>
        <end position="483"/>
    </location>
</feature>
<dbReference type="Pfam" id="PF00344">
    <property type="entry name" value="SecY"/>
    <property type="match status" value="1"/>
</dbReference>
<dbReference type="Gene3D" id="1.10.3370.10">
    <property type="entry name" value="SecY subunit domain"/>
    <property type="match status" value="1"/>
</dbReference>
<dbReference type="InterPro" id="IPR023201">
    <property type="entry name" value="SecY_dom_sf"/>
</dbReference>
<reference evidence="4 5" key="1">
    <citation type="journal article" date="2009" name="Nature">
        <title>Evolution of pathogenicity and sexual reproduction in eight Candida genomes.</title>
        <authorList>
            <person name="Butler G."/>
            <person name="Rasmussen M.D."/>
            <person name="Lin M.F."/>
            <person name="Santos M.A."/>
            <person name="Sakthikumar S."/>
            <person name="Munro C.A."/>
            <person name="Rheinbay E."/>
            <person name="Grabherr M."/>
            <person name="Forche A."/>
            <person name="Reedy J.L."/>
            <person name="Agrafioti I."/>
            <person name="Arnaud M.B."/>
            <person name="Bates S."/>
            <person name="Brown A.J."/>
            <person name="Brunke S."/>
            <person name="Costanzo M.C."/>
            <person name="Fitzpatrick D.A."/>
            <person name="de Groot P.W."/>
            <person name="Harris D."/>
            <person name="Hoyer L.L."/>
            <person name="Hube B."/>
            <person name="Klis F.M."/>
            <person name="Kodira C."/>
            <person name="Lennard N."/>
            <person name="Logue M.E."/>
            <person name="Martin R."/>
            <person name="Neiman A.M."/>
            <person name="Nikolaou E."/>
            <person name="Quail M.A."/>
            <person name="Quinn J."/>
            <person name="Santos M.C."/>
            <person name="Schmitzberger F.F."/>
            <person name="Sherlock G."/>
            <person name="Shah P."/>
            <person name="Silverstein K.A."/>
            <person name="Skrzypek M.S."/>
            <person name="Soll D."/>
            <person name="Staggs R."/>
            <person name="Stansfield I."/>
            <person name="Stumpf M.P."/>
            <person name="Sudbery P.E."/>
            <person name="Srikantha T."/>
            <person name="Zeng Q."/>
            <person name="Berman J."/>
            <person name="Berriman M."/>
            <person name="Heitman J."/>
            <person name="Gow N.A."/>
            <person name="Lorenz M.C."/>
            <person name="Birren B.W."/>
            <person name="Kellis M."/>
            <person name="Cuomo C.A."/>
        </authorList>
    </citation>
    <scope>NUCLEOTIDE SEQUENCE [LARGE SCALE GENOMIC DNA]</scope>
    <source>
        <strain evidence="4 5">WO-1</strain>
    </source>
</reference>
<feature type="transmembrane region" description="Helical" evidence="2">
    <location>
        <begin position="306"/>
        <end position="331"/>
    </location>
</feature>
<keyword evidence="2" id="KW-1133">Transmembrane helix</keyword>
<name>C4YE94_CANAW</name>
<evidence type="ECO:0000256" key="1">
    <source>
        <dbReference type="RuleBase" id="RU004349"/>
    </source>
</evidence>
<feature type="transmembrane region" description="Helical" evidence="2">
    <location>
        <begin position="167"/>
        <end position="185"/>
    </location>
</feature>
<organism evidence="4 5">
    <name type="scientific">Candida albicans (strain WO-1)</name>
    <name type="common">Yeast</name>
    <dbReference type="NCBI Taxonomy" id="294748"/>
    <lineage>
        <taxon>Eukaryota</taxon>
        <taxon>Fungi</taxon>
        <taxon>Dikarya</taxon>
        <taxon>Ascomycota</taxon>
        <taxon>Saccharomycotina</taxon>
        <taxon>Pichiomycetes</taxon>
        <taxon>Debaryomycetaceae</taxon>
        <taxon>Candida/Lodderomyces clade</taxon>
        <taxon>Candida</taxon>
    </lineage>
</organism>
<evidence type="ECO:0000313" key="4">
    <source>
        <dbReference type="EMBL" id="EEQ42630.1"/>
    </source>
</evidence>
<keyword evidence="5" id="KW-1185">Reference proteome</keyword>
<dbReference type="PIRSF" id="PIRSF004557">
    <property type="entry name" value="SecY"/>
    <property type="match status" value="1"/>
</dbReference>
<dbReference type="VEuPathDB" id="FungiDB:CAWG_00848"/>
<dbReference type="InterPro" id="IPR002208">
    <property type="entry name" value="SecY/SEC61-alpha"/>
</dbReference>
<feature type="transmembrane region" description="Helical" evidence="2">
    <location>
        <begin position="89"/>
        <end position="109"/>
    </location>
</feature>
<dbReference type="PANTHER" id="PTHR10906">
    <property type="entry name" value="SECY/SEC61-ALPHA FAMILY MEMBER"/>
    <property type="match status" value="1"/>
</dbReference>
<keyword evidence="2" id="KW-0812">Transmembrane</keyword>
<feature type="transmembrane region" description="Helical" evidence="2">
    <location>
        <begin position="438"/>
        <end position="459"/>
    </location>
</feature>
<sequence>MKTNIPTFYLVRLLDLVKFFLPILPEIEYPFEKVSFDEKIVFTVGSAIIFLFGQLPIYGLIPNAQFYLLDPFSNFRSIFAMNKGTLLELGLLPIITSAFIWQIAAGLRLINVNFKLRIDRELFQTGQKLTSFIFSLIFAIGLIYSGYYDNAIRGYNPLQDGIPYGSYALILLQITAWSWIVTLLVEIFDKGYSFGSGILCFLAIQSSTNFIANLLGLENFPVVNSNKFESYGALMNLIKNFSIFNPKQTVYQIWHSFFRIQLPNLTQFYISLASILIVVALQNFRIELPIRSTKVRGMNNVFPIRLLYTGGLPVLFAFTVVANIQVVGYLIHSVLSKLGTSPIVISIIGNYVYNPSSIELDLNSGILNYFTSSSSLVESIISPIKTTVYSITIIVLAVWFANKWSYISGSSPKDISKQFKDQGISLAGKRDISITKELSRVIPVASVSGAFILSVVALIGDFFGGLGYGVASIIGVTASFAVLEEFMTEYQQNGGGQFSNALASFQ</sequence>
<dbReference type="PaxDb" id="5476-C4YE94"/>
<feature type="transmembrane region" description="Helical" evidence="2">
    <location>
        <begin position="268"/>
        <end position="286"/>
    </location>
</feature>
<protein>
    <recommendedName>
        <fullName evidence="3">Translocon Sec61/SecY plug domain-containing protein</fullName>
    </recommendedName>
</protein>
<dbReference type="GO" id="GO:0016020">
    <property type="term" value="C:membrane"/>
    <property type="evidence" value="ECO:0007669"/>
    <property type="project" value="InterPro"/>
</dbReference>
<feature type="transmembrane region" description="Helical" evidence="2">
    <location>
        <begin position="380"/>
        <end position="401"/>
    </location>
</feature>
<feature type="transmembrane region" description="Helical" evidence="2">
    <location>
        <begin position="129"/>
        <end position="147"/>
    </location>
</feature>
<proteinExistence type="inferred from homology"/>
<evidence type="ECO:0000256" key="2">
    <source>
        <dbReference type="SAM" id="Phobius"/>
    </source>
</evidence>
<dbReference type="AlphaFoldDB" id="C4YE94"/>
<dbReference type="Pfam" id="PF10559">
    <property type="entry name" value="Plug_translocon"/>
    <property type="match status" value="1"/>
</dbReference>
<keyword evidence="2" id="KW-0472">Membrane</keyword>
<dbReference type="Proteomes" id="UP000001429">
    <property type="component" value="Chromosome 1"/>
</dbReference>
<feature type="domain" description="Translocon Sec61/SecY plug" evidence="3">
    <location>
        <begin position="48"/>
        <end position="84"/>
    </location>
</feature>
<dbReference type="HOGENOM" id="CLU_031763_2_1_1"/>
<dbReference type="EMBL" id="CH672346">
    <property type="protein sequence ID" value="EEQ42630.1"/>
    <property type="molecule type" value="Genomic_DNA"/>
</dbReference>
<dbReference type="InterPro" id="IPR019561">
    <property type="entry name" value="Translocon_Sec61/SecY_plug_dom"/>
</dbReference>
<feature type="transmembrane region" description="Helical" evidence="2">
    <location>
        <begin position="40"/>
        <end position="61"/>
    </location>
</feature>
<gene>
    <name evidence="4" type="ORF">CAWG_00848</name>
</gene>
<accession>C4YE94</accession>
<evidence type="ECO:0000313" key="5">
    <source>
        <dbReference type="Proteomes" id="UP000001429"/>
    </source>
</evidence>
<dbReference type="GO" id="GO:0015031">
    <property type="term" value="P:protein transport"/>
    <property type="evidence" value="ECO:0007669"/>
    <property type="project" value="InterPro"/>
</dbReference>
<dbReference type="OrthoDB" id="420669at2759"/>
<evidence type="ECO:0000259" key="3">
    <source>
        <dbReference type="Pfam" id="PF10559"/>
    </source>
</evidence>
<comment type="similarity">
    <text evidence="1">Belongs to the SecY/SEC61-alpha family.</text>
</comment>
<dbReference type="FunFam" id="1.10.3370.10:FF:000021">
    <property type="entry name" value="Protein transport protein sec61 alpha subunit, putative"/>
    <property type="match status" value="1"/>
</dbReference>
<feature type="transmembrane region" description="Helical" evidence="2">
    <location>
        <begin position="192"/>
        <end position="212"/>
    </location>
</feature>
<dbReference type="SUPFAM" id="SSF103491">
    <property type="entry name" value="Preprotein translocase SecY subunit"/>
    <property type="match status" value="1"/>
</dbReference>
<dbReference type="OMA" id="QAYCHIK"/>